<dbReference type="SUPFAM" id="SSF48179">
    <property type="entry name" value="6-phosphogluconate dehydrogenase C-terminal domain-like"/>
    <property type="match status" value="2"/>
</dbReference>
<evidence type="ECO:0000256" key="5">
    <source>
        <dbReference type="ARBA" id="ARBA00023239"/>
    </source>
</evidence>
<dbReference type="Proteomes" id="UP000051401">
    <property type="component" value="Unassembled WGS sequence"/>
</dbReference>
<comment type="catalytic activity">
    <reaction evidence="7">
        <text>a (3S)-3-hydroxyacyl-CoA + NAD(+) = a 3-oxoacyl-CoA + NADH + H(+)</text>
        <dbReference type="Rhea" id="RHEA:22432"/>
        <dbReference type="ChEBI" id="CHEBI:15378"/>
        <dbReference type="ChEBI" id="CHEBI:57318"/>
        <dbReference type="ChEBI" id="CHEBI:57540"/>
        <dbReference type="ChEBI" id="CHEBI:57945"/>
        <dbReference type="ChEBI" id="CHEBI:90726"/>
        <dbReference type="EC" id="1.1.1.35"/>
    </reaction>
</comment>
<dbReference type="GO" id="GO:0006635">
    <property type="term" value="P:fatty acid beta-oxidation"/>
    <property type="evidence" value="ECO:0007669"/>
    <property type="project" value="TreeGrafter"/>
</dbReference>
<dbReference type="STRING" id="540747.SAMN04488031_12145"/>
<dbReference type="Gene3D" id="1.10.1040.10">
    <property type="entry name" value="N-(1-d-carboxylethyl)-l-norvaline Dehydrogenase, domain 2"/>
    <property type="match status" value="2"/>
</dbReference>
<evidence type="ECO:0000256" key="6">
    <source>
        <dbReference type="ARBA" id="ARBA00023268"/>
    </source>
</evidence>
<reference evidence="10 12" key="2">
    <citation type="submission" date="2018-08" db="EMBL/GenBank/DDBJ databases">
        <title>Genetic Globetrotter - A new plasmid hitch-hiking vast phylogenetic and geographic distances.</title>
        <authorList>
            <person name="Vollmers J."/>
            <person name="Petersen J."/>
        </authorList>
    </citation>
    <scope>NUCLEOTIDE SEQUENCE [LARGE SCALE GENOMIC DNA]</scope>
    <source>
        <strain evidence="10 12">DSM 26383</strain>
    </source>
</reference>
<keyword evidence="6" id="KW-0511">Multifunctional enzyme</keyword>
<evidence type="ECO:0000256" key="2">
    <source>
        <dbReference type="ARBA" id="ARBA00022963"/>
    </source>
</evidence>
<evidence type="ECO:0000313" key="11">
    <source>
        <dbReference type="Proteomes" id="UP000051401"/>
    </source>
</evidence>
<keyword evidence="11" id="KW-1185">Reference proteome</keyword>
<keyword evidence="2" id="KW-0443">Lipid metabolism</keyword>
<dbReference type="EMBL" id="LAXI01000020">
    <property type="protein sequence ID" value="KRS15624.1"/>
    <property type="molecule type" value="Genomic_DNA"/>
</dbReference>
<sequence length="687" mass="71334">MKAGFRVTQQVQQGVQDGVAVLTLDRPPGNALVPGLRAALIESLHAACDDPAIRAIVLNGAGAGFSAGIDLGEFSAAPADPPLGELCTTIEDASKPVVVALHGSAFGAGFELALAAHGRVAQRGTRVSLPEVTLSMVPGGGATQRLPRLVGAQAALELMLSGRAVEVTDARLAPVFDRIVDAAPLDAAVVLARGLSDRGTWRRTRDRQKGLADARAYQSAIAAAAARIRDDGSAEADILACVEAAQLLPFEQGLIFEQERFAERLARPEARGIRHVFTAERRAAALPKQLAETAPQLRTAALVGTGPRLAGLALVCLSAGLAVQVFTGGTDKAAEVIDEVQAGLDHAVRSGKLAEATRDRRLARLSVLETPDGLGAVDLVLDLGALSFDRPVGPGQPAVWALLDDDTSAAARASSTGAEGRLVRLRLPLGGPAARLVEVATPPDTPAGLAAGVHRAFSNNGRSVLLSSEATGFLSDVMGAALFGAALVMLAGGVPAGQIDAAARGLGLGHGPFRLIDELGAQSTLARMRRIFEARQISPAPLRILSDRIIDVGADPARALAFHVPAGQSLEPDAGLADWVAGWREAQAAQAVAWPGTDPAVALHAALVNEAARLIETRAVQRRSDPDLVMVRGFGMARSSGGPLLQSDIRGLLGLVRAMRPLREVAPALWSPTSLLDEMVKNGRSFF</sequence>
<comment type="subcellular location">
    <subcellularLocation>
        <location evidence="1">Peroxisome</location>
    </subcellularLocation>
</comment>
<dbReference type="PANTHER" id="PTHR23309">
    <property type="entry name" value="3-HYDROXYACYL-COA DEHYROGENASE"/>
    <property type="match status" value="1"/>
</dbReference>
<dbReference type="GO" id="GO:0003857">
    <property type="term" value="F:(3S)-3-hydroxyacyl-CoA dehydrogenase (NAD+) activity"/>
    <property type="evidence" value="ECO:0007669"/>
    <property type="project" value="UniProtKB-EC"/>
</dbReference>
<dbReference type="CDD" id="cd06558">
    <property type="entry name" value="crotonase-like"/>
    <property type="match status" value="1"/>
</dbReference>
<reference evidence="9 11" key="1">
    <citation type="submission" date="2015-04" db="EMBL/GenBank/DDBJ databases">
        <title>The draft genome sequence of Roseovarius indicus B108T.</title>
        <authorList>
            <person name="Li G."/>
            <person name="Lai Q."/>
            <person name="Shao Z."/>
            <person name="Yan P."/>
        </authorList>
    </citation>
    <scope>NUCLEOTIDE SEQUENCE [LARGE SCALE GENOMIC DNA]</scope>
    <source>
        <strain evidence="9 11">B108</strain>
    </source>
</reference>
<dbReference type="SUPFAM" id="SSF52096">
    <property type="entry name" value="ClpP/crotonase"/>
    <property type="match status" value="1"/>
</dbReference>
<evidence type="ECO:0000313" key="9">
    <source>
        <dbReference type="EMBL" id="KRS15624.1"/>
    </source>
</evidence>
<dbReference type="Gene3D" id="3.90.226.10">
    <property type="entry name" value="2-enoyl-CoA Hydratase, Chain A, domain 1"/>
    <property type="match status" value="1"/>
</dbReference>
<dbReference type="SUPFAM" id="SSF51735">
    <property type="entry name" value="NAD(P)-binding Rossmann-fold domains"/>
    <property type="match status" value="1"/>
</dbReference>
<dbReference type="InterPro" id="IPR008927">
    <property type="entry name" value="6-PGluconate_DH-like_C_sf"/>
</dbReference>
<dbReference type="InterPro" id="IPR036291">
    <property type="entry name" value="NAD(P)-bd_dom_sf"/>
</dbReference>
<dbReference type="RefSeq" id="WP_082647503.1">
    <property type="nucleotide sequence ID" value="NZ_LAXI01000020.1"/>
</dbReference>
<dbReference type="InterPro" id="IPR006108">
    <property type="entry name" value="3HC_DH_C"/>
</dbReference>
<keyword evidence="5" id="KW-0456">Lyase</keyword>
<dbReference type="GO" id="GO:0004300">
    <property type="term" value="F:enoyl-CoA hydratase activity"/>
    <property type="evidence" value="ECO:0007669"/>
    <property type="project" value="UniProtKB-ARBA"/>
</dbReference>
<dbReference type="InterPro" id="IPR001753">
    <property type="entry name" value="Enoyl-CoA_hydra/iso"/>
</dbReference>
<evidence type="ECO:0000313" key="12">
    <source>
        <dbReference type="Proteomes" id="UP000325785"/>
    </source>
</evidence>
<feature type="domain" description="3-hydroxyacyl-CoA dehydrogenase C-terminal" evidence="8">
    <location>
        <begin position="472"/>
        <end position="535"/>
    </location>
</feature>
<dbReference type="AlphaFoldDB" id="A0A0T5P3D3"/>
<name>A0A0T5P3D3_9RHOB</name>
<evidence type="ECO:0000256" key="4">
    <source>
        <dbReference type="ARBA" id="ARBA00023235"/>
    </source>
</evidence>
<evidence type="ECO:0000313" key="10">
    <source>
        <dbReference type="EMBL" id="QEW27870.1"/>
    </source>
</evidence>
<dbReference type="PATRIC" id="fig|540747.5.peg.2862"/>
<evidence type="ECO:0000256" key="3">
    <source>
        <dbReference type="ARBA" id="ARBA00023140"/>
    </source>
</evidence>
<dbReference type="EMBL" id="CP031598">
    <property type="protein sequence ID" value="QEW27870.1"/>
    <property type="molecule type" value="Genomic_DNA"/>
</dbReference>
<keyword evidence="2" id="KW-0442">Lipid degradation</keyword>
<dbReference type="GO" id="GO:0016853">
    <property type="term" value="F:isomerase activity"/>
    <property type="evidence" value="ECO:0007669"/>
    <property type="project" value="UniProtKB-KW"/>
</dbReference>
<keyword evidence="4" id="KW-0413">Isomerase</keyword>
<organism evidence="9 11">
    <name type="scientific">Roseovarius indicus</name>
    <dbReference type="NCBI Taxonomy" id="540747"/>
    <lineage>
        <taxon>Bacteria</taxon>
        <taxon>Pseudomonadati</taxon>
        <taxon>Pseudomonadota</taxon>
        <taxon>Alphaproteobacteria</taxon>
        <taxon>Rhodobacterales</taxon>
        <taxon>Roseobacteraceae</taxon>
        <taxon>Roseovarius</taxon>
    </lineage>
</organism>
<evidence type="ECO:0000256" key="7">
    <source>
        <dbReference type="ARBA" id="ARBA00049556"/>
    </source>
</evidence>
<accession>A0A0T5P3D3</accession>
<gene>
    <name evidence="10" type="primary">fadJ_2</name>
    <name evidence="10" type="ORF">RIdsm_03692</name>
    <name evidence="9" type="ORF">XM52_22545</name>
</gene>
<proteinExistence type="predicted"/>
<dbReference type="Pfam" id="PF00378">
    <property type="entry name" value="ECH_1"/>
    <property type="match status" value="1"/>
</dbReference>
<dbReference type="InterPro" id="IPR013328">
    <property type="entry name" value="6PGD_dom2"/>
</dbReference>
<protein>
    <submittedName>
        <fullName evidence="10">Fatty acid oxidation complex subunit alpha</fullName>
    </submittedName>
</protein>
<dbReference type="Gene3D" id="3.40.50.720">
    <property type="entry name" value="NAD(P)-binding Rossmann-like Domain"/>
    <property type="match status" value="1"/>
</dbReference>
<keyword evidence="3" id="KW-0576">Peroxisome</keyword>
<evidence type="ECO:0000256" key="1">
    <source>
        <dbReference type="ARBA" id="ARBA00004275"/>
    </source>
</evidence>
<dbReference type="KEGG" id="rid:RIdsm_03692"/>
<evidence type="ECO:0000259" key="8">
    <source>
        <dbReference type="Pfam" id="PF00725"/>
    </source>
</evidence>
<dbReference type="OrthoDB" id="9771883at2"/>
<dbReference type="Proteomes" id="UP000325785">
    <property type="component" value="Chromosome"/>
</dbReference>
<dbReference type="InterPro" id="IPR029045">
    <property type="entry name" value="ClpP/crotonase-like_dom_sf"/>
</dbReference>
<dbReference type="Pfam" id="PF00725">
    <property type="entry name" value="3HCDH"/>
    <property type="match status" value="1"/>
</dbReference>